<dbReference type="SUPFAM" id="SSF55298">
    <property type="entry name" value="YjgF-like"/>
    <property type="match status" value="1"/>
</dbReference>
<dbReference type="KEGG" id="meti:DK427_23680"/>
<dbReference type="PANTHER" id="PTHR47328">
    <property type="match status" value="1"/>
</dbReference>
<dbReference type="InterPro" id="IPR035959">
    <property type="entry name" value="RutC-like_sf"/>
</dbReference>
<dbReference type="RefSeq" id="WP_109953523.1">
    <property type="nucleotide sequence ID" value="NZ_CP029551.1"/>
</dbReference>
<dbReference type="OrthoDB" id="9803101at2"/>
<dbReference type="InterPro" id="IPR035709">
    <property type="entry name" value="YoaB-like"/>
</dbReference>
<keyword evidence="2" id="KW-1185">Reference proteome</keyword>
<dbReference type="InterPro" id="IPR006175">
    <property type="entry name" value="YjgF/YER057c/UK114"/>
</dbReference>
<gene>
    <name evidence="1" type="ORF">DK427_23680</name>
</gene>
<reference evidence="1 2" key="1">
    <citation type="submission" date="2018-05" db="EMBL/GenBank/DDBJ databases">
        <title>Complete Genome Sequence of Methylobacterium sp. 17Sr1-43.</title>
        <authorList>
            <person name="Srinivasan S."/>
        </authorList>
    </citation>
    <scope>NUCLEOTIDE SEQUENCE [LARGE SCALE GENOMIC DNA]</scope>
    <source>
        <strain evidence="1 2">17Sr1-43</strain>
    </source>
</reference>
<dbReference type="AlphaFoldDB" id="A0A2U8VZ59"/>
<sequence length="120" mass="12643">MQIAYDNPDDLKHRSDAVVFNGLAYISGALPHDVSAAVADQAAQVLSQLDARLRRVGTEKSNILSAAIWLADVDGDVAAFNQVWNAWVVPGRLPARVCVQAALQGNAKVEIAIVAAVPAA</sequence>
<proteinExistence type="predicted"/>
<dbReference type="Proteomes" id="UP000246058">
    <property type="component" value="Chromosome"/>
</dbReference>
<dbReference type="EMBL" id="CP029551">
    <property type="protein sequence ID" value="AWN38366.1"/>
    <property type="molecule type" value="Genomic_DNA"/>
</dbReference>
<accession>A0A2U8VZ59</accession>
<evidence type="ECO:0000313" key="1">
    <source>
        <dbReference type="EMBL" id="AWN38366.1"/>
    </source>
</evidence>
<protein>
    <submittedName>
        <fullName evidence="1">Uncharacterized protein</fullName>
    </submittedName>
</protein>
<name>A0A2U8VZ59_9HYPH</name>
<dbReference type="Gene3D" id="3.30.1330.40">
    <property type="entry name" value="RutC-like"/>
    <property type="match status" value="1"/>
</dbReference>
<organism evidence="1 2">
    <name type="scientific">Methylobacterium radiodurans</name>
    <dbReference type="NCBI Taxonomy" id="2202828"/>
    <lineage>
        <taxon>Bacteria</taxon>
        <taxon>Pseudomonadati</taxon>
        <taxon>Pseudomonadota</taxon>
        <taxon>Alphaproteobacteria</taxon>
        <taxon>Hyphomicrobiales</taxon>
        <taxon>Methylobacteriaceae</taxon>
        <taxon>Methylobacterium</taxon>
    </lineage>
</organism>
<dbReference type="PANTHER" id="PTHR47328:SF1">
    <property type="entry name" value="RUTC FAMILY PROTEIN YOAB"/>
    <property type="match status" value="1"/>
</dbReference>
<evidence type="ECO:0000313" key="2">
    <source>
        <dbReference type="Proteomes" id="UP000246058"/>
    </source>
</evidence>
<dbReference type="Pfam" id="PF01042">
    <property type="entry name" value="Ribonuc_L-PSP"/>
    <property type="match status" value="1"/>
</dbReference>